<organism evidence="8 9">
    <name type="scientific">Fopius arisanus</name>
    <dbReference type="NCBI Taxonomy" id="64838"/>
    <lineage>
        <taxon>Eukaryota</taxon>
        <taxon>Metazoa</taxon>
        <taxon>Ecdysozoa</taxon>
        <taxon>Arthropoda</taxon>
        <taxon>Hexapoda</taxon>
        <taxon>Insecta</taxon>
        <taxon>Pterygota</taxon>
        <taxon>Neoptera</taxon>
        <taxon>Endopterygota</taxon>
        <taxon>Hymenoptera</taxon>
        <taxon>Apocrita</taxon>
        <taxon>Ichneumonoidea</taxon>
        <taxon>Braconidae</taxon>
        <taxon>Opiinae</taxon>
        <taxon>Fopius</taxon>
    </lineage>
</organism>
<sequence>YIFKIFIIKIGNVQSGPGAGYSIATLSMLNHLSNTDLGEILNDDGRFEEVVNDLKQFKELESEKKVLIAGNRSLAEVNLAKQPQLEENKKALHELSEKGCELLRKLKENRKK</sequence>
<keyword evidence="5" id="KW-0653">Protein transport</keyword>
<proteinExistence type="inferred from homology"/>
<reference evidence="9" key="1">
    <citation type="submission" date="2025-08" db="UniProtKB">
        <authorList>
            <consortium name="RefSeq"/>
        </authorList>
    </citation>
    <scope>IDENTIFICATION</scope>
    <source>
        <strain evidence="9">USDA-PBARC FA_bdor</strain>
        <tissue evidence="9">Whole organism</tissue>
    </source>
</reference>
<keyword evidence="4" id="KW-0967">Endosome</keyword>
<dbReference type="PANTHER" id="PTHR13678">
    <property type="entry name" value="VACUOLAR PROTEIN SORTING-ASSOCIATED PROTEIN 37"/>
    <property type="match status" value="1"/>
</dbReference>
<dbReference type="GO" id="GO:0006612">
    <property type="term" value="P:protein targeting to membrane"/>
    <property type="evidence" value="ECO:0007669"/>
    <property type="project" value="TreeGrafter"/>
</dbReference>
<comment type="subcellular location">
    <subcellularLocation>
        <location evidence="1">Late endosome membrane</location>
        <topology evidence="1">Peripheral membrane protein</topology>
    </subcellularLocation>
</comment>
<dbReference type="GO" id="GO:0031902">
    <property type="term" value="C:late endosome membrane"/>
    <property type="evidence" value="ECO:0007669"/>
    <property type="project" value="UniProtKB-SubCell"/>
</dbReference>
<comment type="function">
    <text evidence="6">Component of the ESCRT-I complex, a regulator of vesicular trafficking process. Required for the sorting of endocytic ubiquitinated cargos into multivesicular bodies. May be involved in cell growth and differentiation.</text>
</comment>
<evidence type="ECO:0000313" key="9">
    <source>
        <dbReference type="RefSeq" id="XP_011307774.1"/>
    </source>
</evidence>
<evidence type="ECO:0000256" key="5">
    <source>
        <dbReference type="ARBA" id="ARBA00022927"/>
    </source>
</evidence>
<keyword evidence="8" id="KW-1185">Reference proteome</keyword>
<comment type="similarity">
    <text evidence="2">Belongs to the VPS37 family.</text>
</comment>
<dbReference type="GeneID" id="105269326"/>
<gene>
    <name evidence="9" type="primary">LOC105269326</name>
</gene>
<dbReference type="PANTHER" id="PTHR13678:SF27">
    <property type="entry name" value="LD45836P"/>
    <property type="match status" value="1"/>
</dbReference>
<dbReference type="Pfam" id="PF07200">
    <property type="entry name" value="Mod_r"/>
    <property type="match status" value="1"/>
</dbReference>
<protein>
    <submittedName>
        <fullName evidence="9">Vacuolar protein sorting-associated protein 37B-like</fullName>
    </submittedName>
</protein>
<feature type="non-terminal residue" evidence="9">
    <location>
        <position position="1"/>
    </location>
</feature>
<keyword evidence="3" id="KW-0813">Transport</keyword>
<dbReference type="GO" id="GO:0000813">
    <property type="term" value="C:ESCRT I complex"/>
    <property type="evidence" value="ECO:0007669"/>
    <property type="project" value="TreeGrafter"/>
</dbReference>
<evidence type="ECO:0000256" key="3">
    <source>
        <dbReference type="ARBA" id="ARBA00022448"/>
    </source>
</evidence>
<feature type="domain" description="VPS37 C-terminal" evidence="7">
    <location>
        <begin position="30"/>
        <end position="111"/>
    </location>
</feature>
<dbReference type="AlphaFoldDB" id="A0A9R1TCN3"/>
<evidence type="ECO:0000256" key="2">
    <source>
        <dbReference type="ARBA" id="ARBA00007617"/>
    </source>
</evidence>
<dbReference type="OrthoDB" id="10004364at2759"/>
<evidence type="ECO:0000256" key="6">
    <source>
        <dbReference type="ARBA" id="ARBA00025010"/>
    </source>
</evidence>
<dbReference type="Proteomes" id="UP000694866">
    <property type="component" value="Unplaced"/>
</dbReference>
<evidence type="ECO:0000256" key="1">
    <source>
        <dbReference type="ARBA" id="ARBA00004633"/>
    </source>
</evidence>
<evidence type="ECO:0000313" key="8">
    <source>
        <dbReference type="Proteomes" id="UP000694866"/>
    </source>
</evidence>
<dbReference type="GO" id="GO:0006623">
    <property type="term" value="P:protein targeting to vacuole"/>
    <property type="evidence" value="ECO:0007669"/>
    <property type="project" value="TreeGrafter"/>
</dbReference>
<dbReference type="GO" id="GO:0043162">
    <property type="term" value="P:ubiquitin-dependent protein catabolic process via the multivesicular body sorting pathway"/>
    <property type="evidence" value="ECO:0007669"/>
    <property type="project" value="TreeGrafter"/>
</dbReference>
<dbReference type="RefSeq" id="XP_011307774.1">
    <property type="nucleotide sequence ID" value="XM_011309472.1"/>
</dbReference>
<accession>A0A9R1TCN3</accession>
<dbReference type="InterPro" id="IPR009851">
    <property type="entry name" value="Mod_r"/>
</dbReference>
<name>A0A9R1TCN3_9HYME</name>
<dbReference type="KEGG" id="fas:105269326"/>
<evidence type="ECO:0000256" key="4">
    <source>
        <dbReference type="ARBA" id="ARBA00022753"/>
    </source>
</evidence>
<evidence type="ECO:0000259" key="7">
    <source>
        <dbReference type="Pfam" id="PF07200"/>
    </source>
</evidence>